<dbReference type="AlphaFoldDB" id="K6W6N6"/>
<evidence type="ECO:0000313" key="3">
    <source>
        <dbReference type="Proteomes" id="UP000008495"/>
    </source>
</evidence>
<name>K6W6N6_9MICO</name>
<evidence type="ECO:0000313" key="2">
    <source>
        <dbReference type="EMBL" id="GAB77482.1"/>
    </source>
</evidence>
<keyword evidence="1" id="KW-0472">Membrane</keyword>
<evidence type="ECO:0000256" key="1">
    <source>
        <dbReference type="SAM" id="Phobius"/>
    </source>
</evidence>
<dbReference type="Proteomes" id="UP000008495">
    <property type="component" value="Unassembled WGS sequence"/>
</dbReference>
<sequence length="73" mass="7848">MDAPRRNCSAPELRSGRAKSVQTAPVTSLTAPRWTALSGWDLINVGVFTAIYFVVMFTFGKIGFTGPAECPAI</sequence>
<gene>
    <name evidence="2" type="ORF">AUCHE_05_03940</name>
</gene>
<protein>
    <submittedName>
        <fullName evidence="2">Uncharacterized protein</fullName>
    </submittedName>
</protein>
<proteinExistence type="predicted"/>
<keyword evidence="3" id="KW-1185">Reference proteome</keyword>
<keyword evidence="1" id="KW-0812">Transmembrane</keyword>
<reference evidence="2 3" key="1">
    <citation type="submission" date="2012-08" db="EMBL/GenBank/DDBJ databases">
        <title>Whole genome shotgun sequence of Austwickia chelonae NBRC 105200.</title>
        <authorList>
            <person name="Yoshida I."/>
            <person name="Hosoyama A."/>
            <person name="Tsuchikane K."/>
            <person name="Katsumata H."/>
            <person name="Ando Y."/>
            <person name="Ohji S."/>
            <person name="Hamada M."/>
            <person name="Tamura T."/>
            <person name="Yamazoe A."/>
            <person name="Yamazaki S."/>
            <person name="Fujita N."/>
        </authorList>
    </citation>
    <scope>NUCLEOTIDE SEQUENCE [LARGE SCALE GENOMIC DNA]</scope>
    <source>
        <strain evidence="2 3">NBRC 105200</strain>
    </source>
</reference>
<dbReference type="EMBL" id="BAGZ01000005">
    <property type="protein sequence ID" value="GAB77482.1"/>
    <property type="molecule type" value="Genomic_DNA"/>
</dbReference>
<comment type="caution">
    <text evidence="2">The sequence shown here is derived from an EMBL/GenBank/DDBJ whole genome shotgun (WGS) entry which is preliminary data.</text>
</comment>
<feature type="transmembrane region" description="Helical" evidence="1">
    <location>
        <begin position="42"/>
        <end position="59"/>
    </location>
</feature>
<accession>K6W6N6</accession>
<keyword evidence="1" id="KW-1133">Transmembrane helix</keyword>
<organism evidence="2 3">
    <name type="scientific">Austwickia chelonae NBRC 105200</name>
    <dbReference type="NCBI Taxonomy" id="1184607"/>
    <lineage>
        <taxon>Bacteria</taxon>
        <taxon>Bacillati</taxon>
        <taxon>Actinomycetota</taxon>
        <taxon>Actinomycetes</taxon>
        <taxon>Micrococcales</taxon>
        <taxon>Dermatophilaceae</taxon>
        <taxon>Austwickia</taxon>
    </lineage>
</organism>